<proteinExistence type="predicted"/>
<comment type="caution">
    <text evidence="8">The sequence shown here is derived from an EMBL/GenBank/DDBJ whole genome shotgun (WGS) entry which is preliminary data.</text>
</comment>
<evidence type="ECO:0000256" key="6">
    <source>
        <dbReference type="SAM" id="Phobius"/>
    </source>
</evidence>
<evidence type="ECO:0000313" key="8">
    <source>
        <dbReference type="EMBL" id="MBF9070554.1"/>
    </source>
</evidence>
<sequence length="319" mass="33146">MSASGGTRAVVAALGANLAIAVSKFVAFAFSGSSSMLAEGVHSVADSGNQVLLLIGGRKARRAADESHPFGYGRERYVYGFLVSVVLFTLGGVFALYEGVEKVRHPHAIDHWYWPVGVLAFAIVAEGFSFRTAVREARPLKGAQSWGRFIRTAKAPELPVVLLEDFGALIGLALALGGVGLAVLTGDGVWDGVGSLGIGVLLVAIALVLASETKSLLLGEGASPEAVARVRDALLAAPDVERVIHMRTLHLGPEELLVAAKIAVRPDADAADIAATINAAEARVRAAEPIARVIYLEPDLYSEAEAAAGPDPDATPGGR</sequence>
<dbReference type="InterPro" id="IPR027469">
    <property type="entry name" value="Cation_efflux_TMD_sf"/>
</dbReference>
<evidence type="ECO:0000256" key="2">
    <source>
        <dbReference type="ARBA" id="ARBA00022448"/>
    </source>
</evidence>
<keyword evidence="2" id="KW-0813">Transport</keyword>
<evidence type="ECO:0000256" key="5">
    <source>
        <dbReference type="ARBA" id="ARBA00023136"/>
    </source>
</evidence>
<evidence type="ECO:0000256" key="4">
    <source>
        <dbReference type="ARBA" id="ARBA00022989"/>
    </source>
</evidence>
<dbReference type="InterPro" id="IPR036837">
    <property type="entry name" value="Cation_efflux_CTD_sf"/>
</dbReference>
<dbReference type="GO" id="GO:0006829">
    <property type="term" value="P:zinc ion transport"/>
    <property type="evidence" value="ECO:0007669"/>
    <property type="project" value="InterPro"/>
</dbReference>
<dbReference type="PANTHER" id="PTHR13414">
    <property type="entry name" value="HUEL-CATION TRANSPORTER"/>
    <property type="match status" value="1"/>
</dbReference>
<dbReference type="SUPFAM" id="SSF161111">
    <property type="entry name" value="Cation efflux protein transmembrane domain-like"/>
    <property type="match status" value="1"/>
</dbReference>
<dbReference type="Pfam" id="PF01545">
    <property type="entry name" value="Cation_efflux"/>
    <property type="match status" value="1"/>
</dbReference>
<dbReference type="GO" id="GO:0008324">
    <property type="term" value="F:monoatomic cation transmembrane transporter activity"/>
    <property type="evidence" value="ECO:0007669"/>
    <property type="project" value="InterPro"/>
</dbReference>
<accession>A0A931B562</accession>
<dbReference type="Proteomes" id="UP000657385">
    <property type="component" value="Unassembled WGS sequence"/>
</dbReference>
<dbReference type="InterPro" id="IPR058533">
    <property type="entry name" value="Cation_efflux_TM"/>
</dbReference>
<evidence type="ECO:0000256" key="3">
    <source>
        <dbReference type="ARBA" id="ARBA00022692"/>
    </source>
</evidence>
<comment type="subcellular location">
    <subcellularLocation>
        <location evidence="1">Membrane</location>
        <topology evidence="1">Multi-pass membrane protein</topology>
    </subcellularLocation>
</comment>
<feature type="transmembrane region" description="Helical" evidence="6">
    <location>
        <begin position="158"/>
        <end position="183"/>
    </location>
</feature>
<dbReference type="AlphaFoldDB" id="A0A931B562"/>
<feature type="transmembrane region" description="Helical" evidence="6">
    <location>
        <begin position="189"/>
        <end position="210"/>
    </location>
</feature>
<dbReference type="GO" id="GO:0016020">
    <property type="term" value="C:membrane"/>
    <property type="evidence" value="ECO:0007669"/>
    <property type="project" value="UniProtKB-SubCell"/>
</dbReference>
<keyword evidence="9" id="KW-1185">Reference proteome</keyword>
<feature type="transmembrane region" description="Helical" evidence="6">
    <location>
        <begin position="9"/>
        <end position="30"/>
    </location>
</feature>
<dbReference type="RefSeq" id="WP_196195712.1">
    <property type="nucleotide sequence ID" value="NZ_JADPRT010000008.1"/>
</dbReference>
<name>A0A931B562_9ACTN</name>
<dbReference type="SUPFAM" id="SSF160240">
    <property type="entry name" value="Cation efflux protein cytoplasmic domain-like"/>
    <property type="match status" value="1"/>
</dbReference>
<keyword evidence="5 6" id="KW-0472">Membrane</keyword>
<feature type="transmembrane region" description="Helical" evidence="6">
    <location>
        <begin position="112"/>
        <end position="134"/>
    </location>
</feature>
<gene>
    <name evidence="8" type="ORF">I2501_21250</name>
</gene>
<dbReference type="NCBIfam" id="TIGR01297">
    <property type="entry name" value="CDF"/>
    <property type="match status" value="1"/>
</dbReference>
<keyword evidence="4 6" id="KW-1133">Transmembrane helix</keyword>
<keyword evidence="3 6" id="KW-0812">Transmembrane</keyword>
<dbReference type="EMBL" id="JADPRT010000008">
    <property type="protein sequence ID" value="MBF9070554.1"/>
    <property type="molecule type" value="Genomic_DNA"/>
</dbReference>
<protein>
    <submittedName>
        <fullName evidence="8">Cation diffusion facilitator family transporter</fullName>
    </submittedName>
</protein>
<evidence type="ECO:0000259" key="7">
    <source>
        <dbReference type="Pfam" id="PF01545"/>
    </source>
</evidence>
<evidence type="ECO:0000256" key="1">
    <source>
        <dbReference type="ARBA" id="ARBA00004141"/>
    </source>
</evidence>
<dbReference type="Gene3D" id="1.20.1510.10">
    <property type="entry name" value="Cation efflux protein transmembrane domain"/>
    <property type="match status" value="1"/>
</dbReference>
<evidence type="ECO:0000313" key="9">
    <source>
        <dbReference type="Proteomes" id="UP000657385"/>
    </source>
</evidence>
<organism evidence="8 9">
    <name type="scientific">Streptacidiphilus fuscans</name>
    <dbReference type="NCBI Taxonomy" id="2789292"/>
    <lineage>
        <taxon>Bacteria</taxon>
        <taxon>Bacillati</taxon>
        <taxon>Actinomycetota</taxon>
        <taxon>Actinomycetes</taxon>
        <taxon>Kitasatosporales</taxon>
        <taxon>Streptomycetaceae</taxon>
        <taxon>Streptacidiphilus</taxon>
    </lineage>
</organism>
<reference evidence="8" key="1">
    <citation type="submission" date="2020-11" db="EMBL/GenBank/DDBJ databases">
        <title>Isolation and identification of active actinomycetes.</title>
        <authorList>
            <person name="Yu B."/>
        </authorList>
    </citation>
    <scope>NUCLEOTIDE SEQUENCE</scope>
    <source>
        <strain evidence="8">NEAU-YB345</strain>
    </source>
</reference>
<feature type="domain" description="Cation efflux protein transmembrane" evidence="7">
    <location>
        <begin position="11"/>
        <end position="218"/>
    </location>
</feature>
<dbReference type="InterPro" id="IPR040177">
    <property type="entry name" value="SLC30A9"/>
</dbReference>
<dbReference type="PANTHER" id="PTHR13414:SF9">
    <property type="entry name" value="PROTON-COUPLED ZINC ANTIPORTER SLC30A9, MITOCHONDRIAL"/>
    <property type="match status" value="1"/>
</dbReference>
<feature type="transmembrane region" description="Helical" evidence="6">
    <location>
        <begin position="77"/>
        <end position="97"/>
    </location>
</feature>
<dbReference type="InterPro" id="IPR002524">
    <property type="entry name" value="Cation_efflux"/>
</dbReference>